<reference evidence="4 5" key="1">
    <citation type="journal article" date="2019" name="Sci. Rep.">
        <title>Orb-weaving spider Araneus ventricosus genome elucidates the spidroin gene catalogue.</title>
        <authorList>
            <person name="Kono N."/>
            <person name="Nakamura H."/>
            <person name="Ohtoshi R."/>
            <person name="Moran D.A.P."/>
            <person name="Shinohara A."/>
            <person name="Yoshida Y."/>
            <person name="Fujiwara M."/>
            <person name="Mori M."/>
            <person name="Tomita M."/>
            <person name="Arakawa K."/>
        </authorList>
    </citation>
    <scope>NUCLEOTIDE SEQUENCE [LARGE SCALE GENOMIC DNA]</scope>
</reference>
<dbReference type="SMART" id="SM00225">
    <property type="entry name" value="BTB"/>
    <property type="match status" value="1"/>
</dbReference>
<dbReference type="PROSITE" id="PS50097">
    <property type="entry name" value="BTB"/>
    <property type="match status" value="1"/>
</dbReference>
<dbReference type="EMBL" id="BGPR01058867">
    <property type="protein sequence ID" value="GBO34955.1"/>
    <property type="molecule type" value="Genomic_DNA"/>
</dbReference>
<dbReference type="Pfam" id="PF22486">
    <property type="entry name" value="MATH_2"/>
    <property type="match status" value="1"/>
</dbReference>
<dbReference type="Pfam" id="PF00651">
    <property type="entry name" value="BTB"/>
    <property type="match status" value="1"/>
</dbReference>
<dbReference type="Gene3D" id="1.25.40.420">
    <property type="match status" value="1"/>
</dbReference>
<sequence length="500" mass="58073">MAAKIEGGTNGYTFLWKIENISHCWWVKKTLTLVSPAFTADALECTKWKLEFKPIGAEDENFIGFFLFREIECSGPDIIDVNFQFAILDKDGSIVAEKTARKFSFITGQIWGFPKYETRQKVFVTERDTFLPEDTLTVQCTIWNKQAKPVYPKLISARTVYKLKRGSFLWRIDKFSTVKSGLSNKCKHNLIDFDLVLNEGPAFTKRFVLNINSFIETIKYFSFKISIVDSLGNKETCGIQKYFVDDFEEGKLTAVLFTKRFMENKRRYLPNDVLSLDCEYVISTKINFYEFFRSERIFSKFTNEAVVSRNEHEKGKEKSLSTALLANDLKFMYNDAIFSDTEIRTSTRNFPVHKGILSARSPVFRRMFSHDMKEKNSGHVEITDFEDDTIHRMLLYMYTDSLEDLQFQSASKLYTLADKYQIMSLKSKCSSFLKENLCPRNVCDVLVLADLHNDDGLKGTVQDYILGEHKEIFCSQEWKDFMNTHLKLAADVMHKKIFQA</sequence>
<organism evidence="4 5">
    <name type="scientific">Araneus ventricosus</name>
    <name type="common">Orbweaver spider</name>
    <name type="synonym">Epeira ventricosa</name>
    <dbReference type="NCBI Taxonomy" id="182803"/>
    <lineage>
        <taxon>Eukaryota</taxon>
        <taxon>Metazoa</taxon>
        <taxon>Ecdysozoa</taxon>
        <taxon>Arthropoda</taxon>
        <taxon>Chelicerata</taxon>
        <taxon>Arachnida</taxon>
        <taxon>Araneae</taxon>
        <taxon>Araneomorphae</taxon>
        <taxon>Entelegynae</taxon>
        <taxon>Araneoidea</taxon>
        <taxon>Araneidae</taxon>
        <taxon>Araneus</taxon>
    </lineage>
</organism>
<gene>
    <name evidence="4" type="primary">spop_17</name>
    <name evidence="3" type="synonym">spop_71</name>
    <name evidence="4" type="ORF">AVEN_133624_1</name>
    <name evidence="3" type="ORF">AVEN_42308_1</name>
</gene>
<dbReference type="EMBL" id="BGPR01058864">
    <property type="protein sequence ID" value="GBO34951.1"/>
    <property type="molecule type" value="Genomic_DNA"/>
</dbReference>
<dbReference type="OrthoDB" id="6359816at2759"/>
<dbReference type="Gene3D" id="3.30.710.10">
    <property type="entry name" value="Potassium Channel Kv1.1, Chain A"/>
    <property type="match status" value="1"/>
</dbReference>
<dbReference type="GO" id="GO:0030163">
    <property type="term" value="P:protein catabolic process"/>
    <property type="evidence" value="ECO:0007669"/>
    <property type="project" value="UniProtKB-ARBA"/>
</dbReference>
<evidence type="ECO:0000259" key="2">
    <source>
        <dbReference type="PROSITE" id="PS50144"/>
    </source>
</evidence>
<dbReference type="InterPro" id="IPR011333">
    <property type="entry name" value="SKP1/BTB/POZ_sf"/>
</dbReference>
<name>A0A4Y2WBW5_ARAVE</name>
<dbReference type="PROSITE" id="PS50144">
    <property type="entry name" value="MATH"/>
    <property type="match status" value="1"/>
</dbReference>
<keyword evidence="5" id="KW-1185">Reference proteome</keyword>
<dbReference type="PANTHER" id="PTHR24413">
    <property type="entry name" value="SPECKLE-TYPE POZ PROTEIN"/>
    <property type="match status" value="1"/>
</dbReference>
<proteinExistence type="predicted"/>
<evidence type="ECO:0000313" key="5">
    <source>
        <dbReference type="Proteomes" id="UP000499080"/>
    </source>
</evidence>
<dbReference type="SUPFAM" id="SSF49599">
    <property type="entry name" value="TRAF domain-like"/>
    <property type="match status" value="1"/>
</dbReference>
<dbReference type="InterPro" id="IPR000210">
    <property type="entry name" value="BTB/POZ_dom"/>
</dbReference>
<accession>A0A4Y2WBW5</accession>
<evidence type="ECO:0000313" key="4">
    <source>
        <dbReference type="EMBL" id="GBO34955.1"/>
    </source>
</evidence>
<protein>
    <submittedName>
        <fullName evidence="4">Speckle-type POZ protein</fullName>
    </submittedName>
</protein>
<dbReference type="Gene3D" id="2.60.210.10">
    <property type="entry name" value="Apoptosis, Tumor Necrosis Factor Receptor Associated Protein 2, Chain A"/>
    <property type="match status" value="1"/>
</dbReference>
<feature type="domain" description="MATH" evidence="2">
    <location>
        <begin position="11"/>
        <end position="142"/>
    </location>
</feature>
<dbReference type="InterPro" id="IPR002083">
    <property type="entry name" value="MATH/TRAF_dom"/>
</dbReference>
<evidence type="ECO:0000313" key="3">
    <source>
        <dbReference type="EMBL" id="GBO34951.1"/>
    </source>
</evidence>
<feature type="domain" description="BTB" evidence="1">
    <location>
        <begin position="339"/>
        <end position="406"/>
    </location>
</feature>
<dbReference type="Proteomes" id="UP000499080">
    <property type="component" value="Unassembled WGS sequence"/>
</dbReference>
<dbReference type="AlphaFoldDB" id="A0A4Y2WBW5"/>
<comment type="caution">
    <text evidence="4">The sequence shown here is derived from an EMBL/GenBank/DDBJ whole genome shotgun (WGS) entry which is preliminary data.</text>
</comment>
<dbReference type="InterPro" id="IPR008974">
    <property type="entry name" value="TRAF-like"/>
</dbReference>
<dbReference type="SUPFAM" id="SSF54695">
    <property type="entry name" value="POZ domain"/>
    <property type="match status" value="1"/>
</dbReference>
<evidence type="ECO:0000259" key="1">
    <source>
        <dbReference type="PROSITE" id="PS50097"/>
    </source>
</evidence>